<evidence type="ECO:0000313" key="3">
    <source>
        <dbReference type="Proteomes" id="UP001283361"/>
    </source>
</evidence>
<protein>
    <submittedName>
        <fullName evidence="2">Uncharacterized protein</fullName>
    </submittedName>
</protein>
<name>A0AAE0XUF4_9GAST</name>
<comment type="caution">
    <text evidence="2">The sequence shown here is derived from an EMBL/GenBank/DDBJ whole genome shotgun (WGS) entry which is preliminary data.</text>
</comment>
<proteinExistence type="predicted"/>
<reference evidence="2" key="1">
    <citation type="journal article" date="2023" name="G3 (Bethesda)">
        <title>A reference genome for the long-term kleptoplast-retaining sea slug Elysia crispata morphotype clarki.</title>
        <authorList>
            <person name="Eastman K.E."/>
            <person name="Pendleton A.L."/>
            <person name="Shaikh M.A."/>
            <person name="Suttiyut T."/>
            <person name="Ogas R."/>
            <person name="Tomko P."/>
            <person name="Gavelis G."/>
            <person name="Widhalm J.R."/>
            <person name="Wisecaver J.H."/>
        </authorList>
    </citation>
    <scope>NUCLEOTIDE SEQUENCE</scope>
    <source>
        <strain evidence="2">ECLA1</strain>
    </source>
</reference>
<accession>A0AAE0XUF4</accession>
<dbReference type="EMBL" id="JAWDGP010007584">
    <property type="protein sequence ID" value="KAK3712396.1"/>
    <property type="molecule type" value="Genomic_DNA"/>
</dbReference>
<feature type="region of interest" description="Disordered" evidence="1">
    <location>
        <begin position="1"/>
        <end position="20"/>
    </location>
</feature>
<evidence type="ECO:0000313" key="2">
    <source>
        <dbReference type="EMBL" id="KAK3712396.1"/>
    </source>
</evidence>
<sequence length="76" mass="8364">MRKETKGKWGKGGEIAGANQAQVSDPVTNCHYHVELLTPDFKLKEINPWAADDPGGQARVLSCGQLRPVLTCEEWS</sequence>
<dbReference type="Proteomes" id="UP001283361">
    <property type="component" value="Unassembled WGS sequence"/>
</dbReference>
<keyword evidence="3" id="KW-1185">Reference proteome</keyword>
<organism evidence="2 3">
    <name type="scientific">Elysia crispata</name>
    <name type="common">lettuce slug</name>
    <dbReference type="NCBI Taxonomy" id="231223"/>
    <lineage>
        <taxon>Eukaryota</taxon>
        <taxon>Metazoa</taxon>
        <taxon>Spiralia</taxon>
        <taxon>Lophotrochozoa</taxon>
        <taxon>Mollusca</taxon>
        <taxon>Gastropoda</taxon>
        <taxon>Heterobranchia</taxon>
        <taxon>Euthyneura</taxon>
        <taxon>Panpulmonata</taxon>
        <taxon>Sacoglossa</taxon>
        <taxon>Placobranchoidea</taxon>
        <taxon>Plakobranchidae</taxon>
        <taxon>Elysia</taxon>
    </lineage>
</organism>
<evidence type="ECO:0000256" key="1">
    <source>
        <dbReference type="SAM" id="MobiDB-lite"/>
    </source>
</evidence>
<dbReference type="AlphaFoldDB" id="A0AAE0XUF4"/>
<gene>
    <name evidence="2" type="ORF">RRG08_002726</name>
</gene>